<dbReference type="Proteomes" id="UP000053557">
    <property type="component" value="Unassembled WGS sequence"/>
</dbReference>
<accession>A0A101XPS6</accession>
<evidence type="ECO:0000256" key="2">
    <source>
        <dbReference type="SAM" id="MobiDB-lite"/>
    </source>
</evidence>
<evidence type="ECO:0000313" key="4">
    <source>
        <dbReference type="Proteomes" id="UP000053557"/>
    </source>
</evidence>
<feature type="coiled-coil region" evidence="1">
    <location>
        <begin position="3"/>
        <end position="37"/>
    </location>
</feature>
<organism evidence="3 4">
    <name type="scientific">Ferroacidibacillus organovorans</name>
    <dbReference type="NCBI Taxonomy" id="1765683"/>
    <lineage>
        <taxon>Bacteria</taxon>
        <taxon>Bacillati</taxon>
        <taxon>Bacillota</taxon>
        <taxon>Bacilli</taxon>
        <taxon>Bacillales</taxon>
        <taxon>Alicyclobacillaceae</taxon>
        <taxon>Ferroacidibacillus</taxon>
    </lineage>
</organism>
<feature type="region of interest" description="Disordered" evidence="2">
    <location>
        <begin position="76"/>
        <end position="102"/>
    </location>
</feature>
<sequence>MARKPAQERLQEIQQKEEELKRKQDQLAARRKMIEQQIKARERKERTHRLVTVGAIFEYHWGFMSPERAEALGSRLRKSVDEMEEEEEKRSRGENDTVYTNR</sequence>
<name>A0A101XPS6_9BACL</name>
<dbReference type="InterPro" id="IPR024215">
    <property type="entry name" value="DUF3847"/>
</dbReference>
<protein>
    <recommendedName>
        <fullName evidence="5">Mobilization protein</fullName>
    </recommendedName>
</protein>
<keyword evidence="4" id="KW-1185">Reference proteome</keyword>
<evidence type="ECO:0000256" key="1">
    <source>
        <dbReference type="SAM" id="Coils"/>
    </source>
</evidence>
<keyword evidence="1" id="KW-0175">Coiled coil</keyword>
<dbReference type="EMBL" id="LPVJ01000057">
    <property type="protein sequence ID" value="KUO95199.1"/>
    <property type="molecule type" value="Genomic_DNA"/>
</dbReference>
<evidence type="ECO:0008006" key="5">
    <source>
        <dbReference type="Google" id="ProtNLM"/>
    </source>
</evidence>
<evidence type="ECO:0000313" key="3">
    <source>
        <dbReference type="EMBL" id="KUO95199.1"/>
    </source>
</evidence>
<comment type="caution">
    <text evidence="3">The sequence shown here is derived from an EMBL/GenBank/DDBJ whole genome shotgun (WGS) entry which is preliminary data.</text>
</comment>
<dbReference type="Pfam" id="PF12958">
    <property type="entry name" value="DUF3847"/>
    <property type="match status" value="1"/>
</dbReference>
<proteinExistence type="predicted"/>
<dbReference type="OrthoDB" id="2065751at2"/>
<dbReference type="AlphaFoldDB" id="A0A101XPS6"/>
<gene>
    <name evidence="3" type="ORF">ATW55_15430</name>
</gene>
<reference evidence="3 4" key="1">
    <citation type="submission" date="2015-12" db="EMBL/GenBank/DDBJ databases">
        <title>Draft genome sequence of Acidibacillus ferrooxidans ITV001, isolated from a chalcopyrite acid mine drainage site in Brazil.</title>
        <authorList>
            <person name="Dall'Agnol H."/>
            <person name="Nancucheo I."/>
            <person name="Johnson B."/>
            <person name="Oliveira R."/>
            <person name="Leite L."/>
            <person name="Pylro V."/>
            <person name="Nunes G.L."/>
            <person name="Tzotzos G."/>
            <person name="Fernandes G.R."/>
            <person name="Dutra J."/>
            <person name="Orellana S.C."/>
            <person name="Oliveira G."/>
        </authorList>
    </citation>
    <scope>NUCLEOTIDE SEQUENCE [LARGE SCALE GENOMIC DNA]</scope>
    <source>
        <strain evidence="4">ITV01</strain>
    </source>
</reference>